<evidence type="ECO:0000259" key="2">
    <source>
        <dbReference type="PROSITE" id="PS50093"/>
    </source>
</evidence>
<evidence type="ECO:0000259" key="3">
    <source>
        <dbReference type="PROSITE" id="PS50853"/>
    </source>
</evidence>
<dbReference type="CDD" id="cd00146">
    <property type="entry name" value="PKD"/>
    <property type="match status" value="1"/>
</dbReference>
<proteinExistence type="predicted"/>
<sequence length="2175" mass="240901">MIKNICTVLFVFFSLSIFSQEFTTNWNTTLLSTGSSANNQITIPTNAAYTYNYTIDWGDGSTDSNVTGNITHTYATPNSYTVRISGDFPAIYFNNSGDRNKIIEILNWGTIQWQSMEDAFNGCENLNFDAINSPDLSQVTSLQNMFKGAISFNGIINNWDISNITNISGIFWNARIFNRPLDSWNTISVTDMSHAFRGAGLYNEPLDNWNVSNVTTLAYMFYGASSFNQNINNWDISNVTDLTGTFYSTGSFNSPLNSWNVSNVTTMEIMFSYSDFDLPINNWNVSNVTNMSGMFAGSAFSQPLNNWNVSNVTNMSSMFQRTRSFNQPLTNWNVSNVTDMSSMFDGYYWTNIYNQPLDGWDVSNVTNMSYMFRDTRDFNQPLSSWNVSNVTNMQGMFNDADVFNQDITGWDVSNVTNMNTMFQNAPLFNQAIGVWNVSNVTNMSNMFNRAIAFNQPLNSWDVAKVTNTSGMFTLNTIFNQNLSNWNTALVTNMSTMFNGASAFNQNLSTWNVGNITNMTNMLSGSALSKTNYDNTLLGWGVQTVKTNVNLGATSLYYCDGRNERQNLIDNYNWTITGDIIDCDFVLCTSLVSPKNGDLNVPSNANLIWAAVPGATGYRISVRRENGGSTQVIYNNEDVGNVVGVNFTNDLTPGDTVFVTIVPYNANGPAVGCTEESFSVIPSWVNSPDAFKLTFDTSITDTWTSNNRQVRLELNDGYPGYFDYDFSIDWGDDQFDNNVTNDITHTYLTPGIYTVTIIGTYPAHYYSYFSDRIKLISIDQWGTQQWKSMEDAFYYCSNMEYNATDIPDLSDVTSMNSMFSSTTLFNGNINNWDVSNVTDMGALFIAATAFDQPLDNWDVSNVEDMRAMFLGADSFNQPLNTWNTSSVTDMSRMFEQADIFNQPIDSWDVSNVTNMESMFERAEEFNQPLNSWNVSNVTNMAQMFDGFVTDMAFNQPLDNWDVSKVTNMAMMFRRAVDFNQPLNTWNVSLVTDMSYMFQSATRFNQPLDNWNTSAVLNMEYMFSSASAFNQNINSWNVTNVLNTRSMFNNAIVFNQPLNNWDVNSVVNMSSMFQRAQAFNQPLENWDVSAVANMSSMFKDAILFNQPINSWNVSSVTLMPSMFENAEAFNQNINNWNVGSVTQMNAMFKDTDRFNQSLSNWDTGEVLTMKDMFNGAAAFNQNINNWNTSFVTTMEAMFRNAVMYNQPLSSWNVASVTTMRDMFSGSTAFNQNIDGWNVRNVISMENMFNGATSFNETINSWRVSGVLNMNYMFRNASAYNQSLDRWDLGSVSMRSMFQNASSFDQELSSWNVSQVNNMQNMLDNTALTRENYDNTLIGWSEQTLSSGISLGAVGLVYCDALEERQSMISNFGWIISGDILDCPIPECTQLISPLNGETNVPVNTNLTWEPALYARGYNLTVRTEPGNVVIVNNETVNETYYEFSSDFIGDEIVYVTITPFNDEGAASSCIEESFVITSTTTPTAPECTTLISPLNNSQNVAIDSGLSWNPISNADGYRITVGTTTGGNDILNNFDTGNDTFYDFAADLAEDTTYYVSITPYNEIGDAISCVEESFKTELIPVPPTCTTLTSPLNGATNVPLNTTLSWNAVPNATGYLVVVGTTQGGIEVVNNIDVANSTTFSFTEELRPNRTHYVTIIPYNEVGDATSCVEESFRTGAAPNTDPPTCTTLTAPLNMATNVALDTNISWNASATATGYKLTIGTTSGGNDILATTDVLNTTTYNLSSDLPEGTVIYVSILPYNTYGDAISCVEETFTTETLPTIPNCTLLNSPVNNATGIAVDANISWDGIPDATGYTISITSTSGNNNITNFDNGNSLTYNPSINFENDDVVTVTIIPYNTVGAATSCTSESFTIVSPTPMIPNCTVLNNPVNNATGIAIDANISWDAVTDATGYSISITSTSGNNNIANFDNGNSLTYNPPIDFENDDVVTVTIIPYNTAGAATGCTSESFTIVSPIPTIPSSCANLINPSNEALNVVVDTPIVWEEVIDATGYRITIGTTTNGADILNNEDVGFLTSYNLTTDLPYDTRIYVSITPYNAQGDAIGCLQESFTTEVEPLVESEYGFSPNGDGINDFWEIKGIENSPENTVNIYNRWGDLVFNISNYDNQNNVFRGEANNLTGFGASTLPNGTYFFHIQISGTHNLKKMKGFVVLKR</sequence>
<dbReference type="SUPFAM" id="SSF49265">
    <property type="entry name" value="Fibronectin type III"/>
    <property type="match status" value="1"/>
</dbReference>
<feature type="chain" id="PRO_5010733535" evidence="1">
    <location>
        <begin position="20"/>
        <end position="2175"/>
    </location>
</feature>
<dbReference type="InterPro" id="IPR000601">
    <property type="entry name" value="PKD_dom"/>
</dbReference>
<dbReference type="PROSITE" id="PS50093">
    <property type="entry name" value="PKD"/>
    <property type="match status" value="1"/>
</dbReference>
<dbReference type="Proteomes" id="UP000192360">
    <property type="component" value="Unassembled WGS sequence"/>
</dbReference>
<dbReference type="OrthoDB" id="9813840at2"/>
<dbReference type="NCBIfam" id="TIGR04131">
    <property type="entry name" value="Bac_Flav_CTERM"/>
    <property type="match status" value="1"/>
</dbReference>
<dbReference type="Pfam" id="PF03382">
    <property type="entry name" value="DUF285"/>
    <property type="match status" value="5"/>
</dbReference>
<evidence type="ECO:0000313" key="4">
    <source>
        <dbReference type="EMBL" id="SMC44916.1"/>
    </source>
</evidence>
<dbReference type="EMBL" id="FWXO01000001">
    <property type="protein sequence ID" value="SMC44916.1"/>
    <property type="molecule type" value="Genomic_DNA"/>
</dbReference>
<keyword evidence="5" id="KW-1185">Reference proteome</keyword>
<dbReference type="Gene3D" id="2.60.40.10">
    <property type="entry name" value="Immunoglobulins"/>
    <property type="match status" value="5"/>
</dbReference>
<dbReference type="InterPro" id="IPR011889">
    <property type="entry name" value="Liste_lipo_26"/>
</dbReference>
<organism evidence="4 5">
    <name type="scientific">Cellulophaga tyrosinoxydans</name>
    <dbReference type="NCBI Taxonomy" id="504486"/>
    <lineage>
        <taxon>Bacteria</taxon>
        <taxon>Pseudomonadati</taxon>
        <taxon>Bacteroidota</taxon>
        <taxon>Flavobacteriia</taxon>
        <taxon>Flavobacteriales</taxon>
        <taxon>Flavobacteriaceae</taxon>
        <taxon>Cellulophaga</taxon>
    </lineage>
</organism>
<evidence type="ECO:0000313" key="5">
    <source>
        <dbReference type="Proteomes" id="UP000192360"/>
    </source>
</evidence>
<feature type="domain" description="PKD" evidence="2">
    <location>
        <begin position="53"/>
        <end position="85"/>
    </location>
</feature>
<dbReference type="InterPro" id="IPR003961">
    <property type="entry name" value="FN3_dom"/>
</dbReference>
<dbReference type="PROSITE" id="PS50853">
    <property type="entry name" value="FN3"/>
    <property type="match status" value="1"/>
</dbReference>
<evidence type="ECO:0000256" key="1">
    <source>
        <dbReference type="SAM" id="SignalP"/>
    </source>
</evidence>
<dbReference type="STRING" id="504486.SAMN05660703_1294"/>
<feature type="signal peptide" evidence="1">
    <location>
        <begin position="1"/>
        <end position="19"/>
    </location>
</feature>
<dbReference type="Pfam" id="PF13585">
    <property type="entry name" value="CHU_C"/>
    <property type="match status" value="1"/>
</dbReference>
<name>A0A1W1Z997_9FLAO</name>
<keyword evidence="1" id="KW-0732">Signal</keyword>
<reference evidence="4 5" key="1">
    <citation type="submission" date="2017-04" db="EMBL/GenBank/DDBJ databases">
        <authorList>
            <person name="Afonso C.L."/>
            <person name="Miller P.J."/>
            <person name="Scott M.A."/>
            <person name="Spackman E."/>
            <person name="Goraichik I."/>
            <person name="Dimitrov K.M."/>
            <person name="Suarez D.L."/>
            <person name="Swayne D.E."/>
        </authorList>
    </citation>
    <scope>NUCLEOTIDE SEQUENCE [LARGE SCALE GENOMIC DNA]</scope>
    <source>
        <strain evidence="4 5">DSM 21164</strain>
    </source>
</reference>
<dbReference type="InterPro" id="IPR026341">
    <property type="entry name" value="T9SS_type_B"/>
</dbReference>
<dbReference type="CDD" id="cd00063">
    <property type="entry name" value="FN3"/>
    <property type="match status" value="2"/>
</dbReference>
<dbReference type="InterPro" id="IPR036116">
    <property type="entry name" value="FN3_sf"/>
</dbReference>
<accession>A0A1W1Z997</accession>
<dbReference type="InterPro" id="IPR013783">
    <property type="entry name" value="Ig-like_fold"/>
</dbReference>
<dbReference type="NCBIfam" id="TIGR02167">
    <property type="entry name" value="Liste_lipo_26"/>
    <property type="match status" value="13"/>
</dbReference>
<feature type="domain" description="Fibronectin type-III" evidence="3">
    <location>
        <begin position="1578"/>
        <end position="1677"/>
    </location>
</feature>
<gene>
    <name evidence="4" type="ORF">SAMN05660703_1294</name>
</gene>
<protein>
    <submittedName>
        <fullName evidence="4">Gliding motility-associated C-terminal domain-containing protein</fullName>
    </submittedName>
</protein>
<dbReference type="RefSeq" id="WP_084060554.1">
    <property type="nucleotide sequence ID" value="NZ_FWXO01000001.1"/>
</dbReference>
<dbReference type="InterPro" id="IPR005046">
    <property type="entry name" value="DUF285"/>
</dbReference>